<evidence type="ECO:0000256" key="5">
    <source>
        <dbReference type="SAM" id="Phobius"/>
    </source>
</evidence>
<dbReference type="AlphaFoldDB" id="A0AAJ1U7T1"/>
<comment type="subcellular location">
    <subcellularLocation>
        <location evidence="1">Membrane</location>
    </subcellularLocation>
</comment>
<proteinExistence type="predicted"/>
<feature type="transmembrane region" description="Helical" evidence="5">
    <location>
        <begin position="30"/>
        <end position="49"/>
    </location>
</feature>
<dbReference type="Pfam" id="PF01124">
    <property type="entry name" value="MAPEG"/>
    <property type="match status" value="1"/>
</dbReference>
<dbReference type="SUPFAM" id="SSF161084">
    <property type="entry name" value="MAPEG domain-like"/>
    <property type="match status" value="1"/>
</dbReference>
<dbReference type="GO" id="GO:0005765">
    <property type="term" value="C:lysosomal membrane"/>
    <property type="evidence" value="ECO:0007669"/>
    <property type="project" value="TreeGrafter"/>
</dbReference>
<dbReference type="PANTHER" id="PTHR31004:SF1">
    <property type="entry name" value="TRANSMEMBRANE PROTEIN 79"/>
    <property type="match status" value="1"/>
</dbReference>
<reference evidence="6" key="1">
    <citation type="submission" date="2022-07" db="EMBL/GenBank/DDBJ databases">
        <authorList>
            <person name="Otstavnykh N."/>
            <person name="Isaeva M."/>
            <person name="Bystritskaya E."/>
        </authorList>
    </citation>
    <scope>NUCLEOTIDE SEQUENCE</scope>
    <source>
        <strain evidence="6">10Alg 79</strain>
    </source>
</reference>
<dbReference type="Gene3D" id="1.20.120.550">
    <property type="entry name" value="Membrane associated eicosanoid/glutathione metabolism-like domain"/>
    <property type="match status" value="1"/>
</dbReference>
<evidence type="ECO:0000256" key="1">
    <source>
        <dbReference type="ARBA" id="ARBA00004370"/>
    </source>
</evidence>
<gene>
    <name evidence="6" type="ORF">NOI20_02025</name>
</gene>
<dbReference type="InterPro" id="IPR001129">
    <property type="entry name" value="Membr-assoc_MAPEG"/>
</dbReference>
<evidence type="ECO:0000256" key="3">
    <source>
        <dbReference type="ARBA" id="ARBA00022989"/>
    </source>
</evidence>
<dbReference type="Proteomes" id="UP001227162">
    <property type="component" value="Unassembled WGS sequence"/>
</dbReference>
<evidence type="ECO:0000256" key="2">
    <source>
        <dbReference type="ARBA" id="ARBA00022692"/>
    </source>
</evidence>
<comment type="caution">
    <text evidence="6">The sequence shown here is derived from an EMBL/GenBank/DDBJ whole genome shotgun (WGS) entry which is preliminary data.</text>
</comment>
<evidence type="ECO:0000313" key="6">
    <source>
        <dbReference type="EMBL" id="MDQ2092883.1"/>
    </source>
</evidence>
<sequence>MIGMALGLAWGMALIFIGTVYVRIPIFSFNWMLALAFLLAAIVPLLVIARQAARRFFDDTLIDGQPYLPGSPGDIDARVLQNSIEQLVLAMAVWPAAGTLLVTSGPGVVLMLGGGFLISRLAFWGGYHLSPPLRAFGFAASFYPTIIVLVWALAIWII</sequence>
<feature type="transmembrane region" description="Helical" evidence="5">
    <location>
        <begin position="138"/>
        <end position="157"/>
    </location>
</feature>
<accession>A0AAJ1U7T1</accession>
<organism evidence="6 7">
    <name type="scientific">Rhodalgimonas zhirmunskyi</name>
    <dbReference type="NCBI Taxonomy" id="2964767"/>
    <lineage>
        <taxon>Bacteria</taxon>
        <taxon>Pseudomonadati</taxon>
        <taxon>Pseudomonadota</taxon>
        <taxon>Alphaproteobacteria</taxon>
        <taxon>Rhodobacterales</taxon>
        <taxon>Roseobacteraceae</taxon>
        <taxon>Rhodalgimonas</taxon>
    </lineage>
</organism>
<dbReference type="EMBL" id="JANFFA010000001">
    <property type="protein sequence ID" value="MDQ2092883.1"/>
    <property type="molecule type" value="Genomic_DNA"/>
</dbReference>
<protein>
    <submittedName>
        <fullName evidence="6">MAPEG family protein</fullName>
    </submittedName>
</protein>
<dbReference type="PANTHER" id="PTHR31004">
    <property type="entry name" value="TRANSMEMBRANE PROTEIN 79"/>
    <property type="match status" value="1"/>
</dbReference>
<evidence type="ECO:0000313" key="7">
    <source>
        <dbReference type="Proteomes" id="UP001227162"/>
    </source>
</evidence>
<keyword evidence="2 5" id="KW-0812">Transmembrane</keyword>
<keyword evidence="3 5" id="KW-1133">Transmembrane helix</keyword>
<dbReference type="InterPro" id="IPR023352">
    <property type="entry name" value="MAPEG-like_dom_sf"/>
</dbReference>
<name>A0AAJ1U7T1_9RHOB</name>
<feature type="transmembrane region" description="Helical" evidence="5">
    <location>
        <begin position="7"/>
        <end position="24"/>
    </location>
</feature>
<feature type="transmembrane region" description="Helical" evidence="5">
    <location>
        <begin position="87"/>
        <end position="118"/>
    </location>
</feature>
<keyword evidence="7" id="KW-1185">Reference proteome</keyword>
<dbReference type="GO" id="GO:0045055">
    <property type="term" value="P:regulated exocytosis"/>
    <property type="evidence" value="ECO:0007669"/>
    <property type="project" value="TreeGrafter"/>
</dbReference>
<keyword evidence="4 5" id="KW-0472">Membrane</keyword>
<dbReference type="RefSeq" id="WP_317624495.1">
    <property type="nucleotide sequence ID" value="NZ_JANFFA010000001.1"/>
</dbReference>
<reference evidence="6" key="2">
    <citation type="submission" date="2023-04" db="EMBL/GenBank/DDBJ databases">
        <title>'Rhodoalgimonas zhirmunskyi' gen. nov., isolated from a red alga.</title>
        <authorList>
            <person name="Nedashkovskaya O.I."/>
            <person name="Otstavnykh N.Y."/>
            <person name="Bystritskaya E.P."/>
            <person name="Balabanova L.A."/>
            <person name="Isaeva M.P."/>
        </authorList>
    </citation>
    <scope>NUCLEOTIDE SEQUENCE</scope>
    <source>
        <strain evidence="6">10Alg 79</strain>
    </source>
</reference>
<evidence type="ECO:0000256" key="4">
    <source>
        <dbReference type="ARBA" id="ARBA00023136"/>
    </source>
</evidence>